<dbReference type="RefSeq" id="WP_350386563.1">
    <property type="nucleotide sequence ID" value="NZ_JBEOME010000011.1"/>
</dbReference>
<comment type="caution">
    <text evidence="1">The sequence shown here is derived from an EMBL/GenBank/DDBJ whole genome shotgun (WGS) entry which is preliminary data.</text>
</comment>
<sequence length="241" mass="28266">MPLSFSNYKNINTNKDMVKDILKLAHTHPQVFVNITSFLASYKGNVTVFPDIDESIELEFNSPRYALDDEERENLIKTIKDLYGNIEGKFNKIRSRILEEFIYNFGPVSTCDPIIKDQLNRYIEPTIMDGKDIVGLTNKKCDLVFIDNDHTFIEFVECKTDISNVIPTNRPFDKAKKSHRDKVEYLKNSYNYLKDNYCEPKIYFACFNSDYEDSLNNLQKNWGYVYMDFVNPKELLESNFS</sequence>
<protein>
    <recommendedName>
        <fullName evidence="3">Restriction endonuclease</fullName>
    </recommendedName>
</protein>
<name>A0ABV1S8J1_BACAB</name>
<accession>A0ABV1S8J1</accession>
<evidence type="ECO:0008006" key="3">
    <source>
        <dbReference type="Google" id="ProtNLM"/>
    </source>
</evidence>
<proteinExistence type="predicted"/>
<dbReference type="Proteomes" id="UP001467674">
    <property type="component" value="Unassembled WGS sequence"/>
</dbReference>
<gene>
    <name evidence="1" type="ORF">ABQG71_17025</name>
</gene>
<evidence type="ECO:0000313" key="1">
    <source>
        <dbReference type="EMBL" id="MER3122877.1"/>
    </source>
</evidence>
<evidence type="ECO:0000313" key="2">
    <source>
        <dbReference type="Proteomes" id="UP001467674"/>
    </source>
</evidence>
<reference evidence="1 2" key="1">
    <citation type="submission" date="2024-06" db="EMBL/GenBank/DDBJ databases">
        <title>Construction of an artificial bacterial consortium using nitrogen cycle bacteria from Cuatro Cienegas Basin and a mangrove forest.</title>
        <authorList>
            <person name="Aguilera-Najera D."/>
            <person name="Marquez-Cianci L."/>
            <person name="Martinez-Perez E."/>
            <person name="Rosas-Barrera M."/>
            <person name="Rodriguez-Cruz U.E."/>
            <person name="Tapia-Lopez R."/>
            <person name="Eguiarte L.E."/>
            <person name="Souza-Saldivar V."/>
        </authorList>
    </citation>
    <scope>NUCLEOTIDE SEQUENCE [LARGE SCALE GENOMIC DNA]</scope>
    <source>
        <strain evidence="1 2">S14-15</strain>
    </source>
</reference>
<organism evidence="1 2">
    <name type="scientific">Bacillus altitudinis</name>
    <dbReference type="NCBI Taxonomy" id="293387"/>
    <lineage>
        <taxon>Bacteria</taxon>
        <taxon>Bacillati</taxon>
        <taxon>Bacillota</taxon>
        <taxon>Bacilli</taxon>
        <taxon>Bacillales</taxon>
        <taxon>Bacillaceae</taxon>
        <taxon>Bacillus</taxon>
    </lineage>
</organism>
<keyword evidence="2" id="KW-1185">Reference proteome</keyword>
<dbReference type="EMBL" id="JBEOME010000011">
    <property type="protein sequence ID" value="MER3122877.1"/>
    <property type="molecule type" value="Genomic_DNA"/>
</dbReference>